<sequence>MTMAVFDVQAEAAGEATTLQALTGDQLVPAEPDAVQWCLTFWRSMQDRLRRQARELEREAERLDGIATSLNVWVAEAAATSPLDLLKAMEVEGQKVIVTYQREGKSGDLHRTVIDETHTEFRHWCVKAANVARLAEAAIGAAMAYCRTLGKGRSEVTVAT</sequence>
<accession>A0ABU4P109</accession>
<name>A0ABU4P109_AZOBR</name>
<dbReference type="GeneID" id="56451815"/>
<comment type="caution">
    <text evidence="2">The sequence shown here is derived from an EMBL/GenBank/DDBJ whole genome shotgun (WGS) entry which is preliminary data.</text>
</comment>
<reference evidence="2 3" key="1">
    <citation type="submission" date="2023-11" db="EMBL/GenBank/DDBJ databases">
        <title>MicrobeMod: A computational toolkit for identifying prokaryotic methylation and restriction-modification with nanopore sequencing.</title>
        <authorList>
            <person name="Crits-Christoph A."/>
            <person name="Kang S.C."/>
            <person name="Lee H."/>
            <person name="Ostrov N."/>
        </authorList>
    </citation>
    <scope>NUCLEOTIDE SEQUENCE [LARGE SCALE GENOMIC DNA]</scope>
    <source>
        <strain evidence="2 3">ATCC 29145</strain>
    </source>
</reference>
<evidence type="ECO:0000256" key="1">
    <source>
        <dbReference type="SAM" id="Coils"/>
    </source>
</evidence>
<evidence type="ECO:0000313" key="3">
    <source>
        <dbReference type="Proteomes" id="UP001277471"/>
    </source>
</evidence>
<keyword evidence="3" id="KW-1185">Reference proteome</keyword>
<proteinExistence type="predicted"/>
<keyword evidence="1" id="KW-0175">Coiled coil</keyword>
<dbReference type="EMBL" id="JAWXYC010000001">
    <property type="protein sequence ID" value="MDX5950184.1"/>
    <property type="molecule type" value="Genomic_DNA"/>
</dbReference>
<gene>
    <name evidence="2" type="ORF">SIM66_03040</name>
</gene>
<dbReference type="RefSeq" id="WP_137165255.1">
    <property type="nucleotide sequence ID" value="NZ_CP032342.1"/>
</dbReference>
<protein>
    <submittedName>
        <fullName evidence="2">Uncharacterized protein</fullName>
    </submittedName>
</protein>
<evidence type="ECO:0000313" key="2">
    <source>
        <dbReference type="EMBL" id="MDX5950184.1"/>
    </source>
</evidence>
<dbReference type="Proteomes" id="UP001277471">
    <property type="component" value="Unassembled WGS sequence"/>
</dbReference>
<organism evidence="2 3">
    <name type="scientific">Azospirillum brasilense</name>
    <dbReference type="NCBI Taxonomy" id="192"/>
    <lineage>
        <taxon>Bacteria</taxon>
        <taxon>Pseudomonadati</taxon>
        <taxon>Pseudomonadota</taxon>
        <taxon>Alphaproteobacteria</taxon>
        <taxon>Rhodospirillales</taxon>
        <taxon>Azospirillaceae</taxon>
        <taxon>Azospirillum</taxon>
    </lineage>
</organism>
<feature type="coiled-coil region" evidence="1">
    <location>
        <begin position="39"/>
        <end position="66"/>
    </location>
</feature>